<dbReference type="InterPro" id="IPR001841">
    <property type="entry name" value="Znf_RING"/>
</dbReference>
<dbReference type="CDD" id="cd16760">
    <property type="entry name" value="RING-HC_MuRF2"/>
    <property type="match status" value="1"/>
</dbReference>
<dbReference type="SMART" id="SM00184">
    <property type="entry name" value="RING"/>
    <property type="match status" value="1"/>
</dbReference>
<dbReference type="Pfam" id="PF13445">
    <property type="entry name" value="zf-RING_UBOX"/>
    <property type="match status" value="1"/>
</dbReference>
<dbReference type="Gene3D" id="3.30.40.10">
    <property type="entry name" value="Zinc/RING finger domain, C3HC4 (zinc finger)"/>
    <property type="match status" value="1"/>
</dbReference>
<evidence type="ECO:0000313" key="11">
    <source>
        <dbReference type="EMBL" id="KAF3857586.1"/>
    </source>
</evidence>
<reference evidence="11 12" key="1">
    <citation type="submission" date="2020-03" db="EMBL/GenBank/DDBJ databases">
        <title>Dissostichus mawsoni Genome sequencing and assembly.</title>
        <authorList>
            <person name="Park H."/>
        </authorList>
    </citation>
    <scope>NUCLEOTIDE SEQUENCE [LARGE SCALE GENOMIC DNA]</scope>
    <source>
        <strain evidence="11">DM0001</strain>
        <tissue evidence="11">Muscle</tissue>
    </source>
</reference>
<dbReference type="Proteomes" id="UP000518266">
    <property type="component" value="Unassembled WGS sequence"/>
</dbReference>
<dbReference type="InterPro" id="IPR017907">
    <property type="entry name" value="Znf_RING_CS"/>
</dbReference>
<evidence type="ECO:0000256" key="1">
    <source>
        <dbReference type="ARBA" id="ARBA00004216"/>
    </source>
</evidence>
<feature type="compositionally biased region" description="Polar residues" evidence="7">
    <location>
        <begin position="349"/>
        <end position="384"/>
    </location>
</feature>
<dbReference type="InterPro" id="IPR013083">
    <property type="entry name" value="Znf_RING/FYVE/PHD"/>
</dbReference>
<feature type="domain" description="B box-type" evidence="9">
    <location>
        <begin position="152"/>
        <end position="180"/>
    </location>
</feature>
<evidence type="ECO:0000313" key="12">
    <source>
        <dbReference type="Proteomes" id="UP000518266"/>
    </source>
</evidence>
<dbReference type="Pfam" id="PF00643">
    <property type="entry name" value="zf-B_box"/>
    <property type="match status" value="1"/>
</dbReference>
<dbReference type="SUPFAM" id="SSF57845">
    <property type="entry name" value="B-box zinc-binding domain"/>
    <property type="match status" value="1"/>
</dbReference>
<keyword evidence="3 6" id="KW-0863">Zinc-finger</keyword>
<evidence type="ECO:0000259" key="8">
    <source>
        <dbReference type="PROSITE" id="PS50089"/>
    </source>
</evidence>
<keyword evidence="4" id="KW-0862">Zinc</keyword>
<dbReference type="GO" id="GO:0008270">
    <property type="term" value="F:zinc ion binding"/>
    <property type="evidence" value="ECO:0007669"/>
    <property type="project" value="UniProtKB-KW"/>
</dbReference>
<evidence type="ECO:0000256" key="5">
    <source>
        <dbReference type="ARBA" id="ARBA00023054"/>
    </source>
</evidence>
<feature type="region of interest" description="Disordered" evidence="7">
    <location>
        <begin position="326"/>
        <end position="384"/>
    </location>
</feature>
<sequence>MESLEKQLICPICLEIFTKPVVILPCQHNLCRKCANDVFQASNPYLTTRSGSTVSSGGRFRCPSCRHEVVLDRHGSTACRGTCWWRTSSTCSTRAAPGKQNLIDMFNQGSARLSERSCLSYCLVLFMKAPHTTVLNPVLVLVVSSRPAPEQQLEPRCETHEEEKINIYCVSCSVPTCSLCKAELTDCISSLVGTNERTQAIISQLEDTCRTVDLFALLEERKAMLTLRISCEQEEKLLYVRSLSRKYREHLENTASLLESSLRALDTKEMAQFLQTAKPLLQKMVEGSDTSHLDQVTPGYENMDHLTGSFEPQRRALMGVDFIKLDEDDDDDDDEEEEEVAEEVRRKASTNQKPPLITSANQKPPLMTSANQLPPLMTSANQKPPLMTSANQLPPLITSANQLPPLMTSANQKAPLMTSANQLPPPMTSANQRPPVMTSATQLPPLMTSANQLPSLSPAQSSGVQLLAHAPSETFRGPAHHDIIDERPCPLLEESEDGPKHIFSFIGGPEGVSLPEAVHQGPVAGACWFSLSLRAICRTSLSRWKVRSRERGGSSDLFSSPPPPQGSPPPPEESSSP</sequence>
<evidence type="ECO:0000256" key="3">
    <source>
        <dbReference type="ARBA" id="ARBA00022771"/>
    </source>
</evidence>
<dbReference type="EMBL" id="JAAKFY010000004">
    <property type="protein sequence ID" value="KAF3857586.1"/>
    <property type="molecule type" value="Genomic_DNA"/>
</dbReference>
<dbReference type="SUPFAM" id="SSF57850">
    <property type="entry name" value="RING/U-box"/>
    <property type="match status" value="1"/>
</dbReference>
<feature type="compositionally biased region" description="Pro residues" evidence="7">
    <location>
        <begin position="560"/>
        <end position="577"/>
    </location>
</feature>
<evidence type="ECO:0000256" key="2">
    <source>
        <dbReference type="ARBA" id="ARBA00022723"/>
    </source>
</evidence>
<dbReference type="Gene3D" id="4.10.240.20">
    <property type="match status" value="1"/>
</dbReference>
<keyword evidence="12" id="KW-1185">Reference proteome</keyword>
<feature type="domain" description="RING-type" evidence="8">
    <location>
        <begin position="10"/>
        <end position="66"/>
    </location>
</feature>
<dbReference type="PROSITE" id="PS50089">
    <property type="entry name" value="ZF_RING_2"/>
    <property type="match status" value="1"/>
</dbReference>
<feature type="domain" description="COS" evidence="10">
    <location>
        <begin position="265"/>
        <end position="323"/>
    </location>
</feature>
<comment type="caution">
    <text evidence="11">The sequence shown here is derived from an EMBL/GenBank/DDBJ whole genome shotgun (WGS) entry which is preliminary data.</text>
</comment>
<dbReference type="PROSITE" id="PS51262">
    <property type="entry name" value="COS"/>
    <property type="match status" value="1"/>
</dbReference>
<accession>A0A7J5Z7F4</accession>
<dbReference type="InterPro" id="IPR027370">
    <property type="entry name" value="Znf-RING_euk"/>
</dbReference>
<evidence type="ECO:0000259" key="10">
    <source>
        <dbReference type="PROSITE" id="PS51262"/>
    </source>
</evidence>
<dbReference type="PROSITE" id="PS00518">
    <property type="entry name" value="ZF_RING_1"/>
    <property type="match status" value="1"/>
</dbReference>
<evidence type="ECO:0000256" key="4">
    <source>
        <dbReference type="ARBA" id="ARBA00022833"/>
    </source>
</evidence>
<dbReference type="PANTHER" id="PTHR24103">
    <property type="entry name" value="E3 UBIQUITIN-PROTEIN LIGASE TRIM"/>
    <property type="match status" value="1"/>
</dbReference>
<dbReference type="InterPro" id="IPR050143">
    <property type="entry name" value="TRIM/RBCC"/>
</dbReference>
<dbReference type="OrthoDB" id="5351233at2759"/>
<evidence type="ECO:0000256" key="6">
    <source>
        <dbReference type="PROSITE-ProRule" id="PRU00024"/>
    </source>
</evidence>
<feature type="compositionally biased region" description="Acidic residues" evidence="7">
    <location>
        <begin position="326"/>
        <end position="341"/>
    </location>
</feature>
<gene>
    <name evidence="11" type="ORF">F7725_010787</name>
</gene>
<dbReference type="PROSITE" id="PS50119">
    <property type="entry name" value="ZF_BBOX"/>
    <property type="match status" value="1"/>
</dbReference>
<proteinExistence type="predicted"/>
<dbReference type="GO" id="GO:0030018">
    <property type="term" value="C:Z disc"/>
    <property type="evidence" value="ECO:0007669"/>
    <property type="project" value="UniProtKB-SubCell"/>
</dbReference>
<evidence type="ECO:0000259" key="9">
    <source>
        <dbReference type="PROSITE" id="PS50119"/>
    </source>
</evidence>
<keyword evidence="5" id="KW-0175">Coiled coil</keyword>
<dbReference type="AlphaFoldDB" id="A0A7J5Z7F4"/>
<protein>
    <submittedName>
        <fullName evidence="11">Uncharacterized protein</fullName>
    </submittedName>
</protein>
<feature type="non-terminal residue" evidence="11">
    <location>
        <position position="577"/>
    </location>
</feature>
<dbReference type="InterPro" id="IPR017903">
    <property type="entry name" value="COS_domain"/>
</dbReference>
<name>A0A7J5Z7F4_DISMA</name>
<dbReference type="InterPro" id="IPR000315">
    <property type="entry name" value="Znf_B-box"/>
</dbReference>
<evidence type="ECO:0000256" key="7">
    <source>
        <dbReference type="SAM" id="MobiDB-lite"/>
    </source>
</evidence>
<organism evidence="11 12">
    <name type="scientific">Dissostichus mawsoni</name>
    <name type="common">Antarctic cod</name>
    <dbReference type="NCBI Taxonomy" id="36200"/>
    <lineage>
        <taxon>Eukaryota</taxon>
        <taxon>Metazoa</taxon>
        <taxon>Chordata</taxon>
        <taxon>Craniata</taxon>
        <taxon>Vertebrata</taxon>
        <taxon>Euteleostomi</taxon>
        <taxon>Actinopterygii</taxon>
        <taxon>Neopterygii</taxon>
        <taxon>Teleostei</taxon>
        <taxon>Neoteleostei</taxon>
        <taxon>Acanthomorphata</taxon>
        <taxon>Eupercaria</taxon>
        <taxon>Perciformes</taxon>
        <taxon>Notothenioidei</taxon>
        <taxon>Nototheniidae</taxon>
        <taxon>Dissostichus</taxon>
    </lineage>
</organism>
<feature type="region of interest" description="Disordered" evidence="7">
    <location>
        <begin position="545"/>
        <end position="577"/>
    </location>
</feature>
<keyword evidence="2" id="KW-0479">Metal-binding</keyword>
<dbReference type="Gene3D" id="1.20.5.170">
    <property type="match status" value="1"/>
</dbReference>
<comment type="subcellular location">
    <subcellularLocation>
        <location evidence="1">Cytoplasm</location>
        <location evidence="1">Myofibril</location>
        <location evidence="1">Sarcomere</location>
        <location evidence="1">Z line</location>
    </subcellularLocation>
</comment>